<gene>
    <name evidence="12" type="ordered locus">Ornrh_0984</name>
</gene>
<comment type="similarity">
    <text evidence="2">Belongs to the bacterial histone-like protein family.</text>
</comment>
<evidence type="ECO:0000256" key="6">
    <source>
        <dbReference type="ARBA" id="ARBA00022921"/>
    </source>
</evidence>
<dbReference type="HOGENOM" id="CLU_112331_5_2_10"/>
<evidence type="ECO:0000313" key="12">
    <source>
        <dbReference type="EMBL" id="AFL97176.1"/>
    </source>
</evidence>
<evidence type="ECO:0000256" key="1">
    <source>
        <dbReference type="ARBA" id="ARBA00004328"/>
    </source>
</evidence>
<comment type="subcellular location">
    <subcellularLocation>
        <location evidence="1">Virion</location>
    </subcellularLocation>
</comment>
<dbReference type="GeneID" id="71569268"/>
<evidence type="ECO:0000256" key="7">
    <source>
        <dbReference type="ARBA" id="ARBA00023125"/>
    </source>
</evidence>
<dbReference type="GO" id="GO:0030527">
    <property type="term" value="F:structural constituent of chromatin"/>
    <property type="evidence" value="ECO:0007669"/>
    <property type="project" value="InterPro"/>
</dbReference>
<dbReference type="AlphaFoldDB" id="I3ZZP2"/>
<proteinExistence type="inferred from homology"/>
<evidence type="ECO:0000256" key="2">
    <source>
        <dbReference type="ARBA" id="ARBA00010529"/>
    </source>
</evidence>
<evidence type="ECO:0000256" key="3">
    <source>
        <dbReference type="ARBA" id="ARBA00011738"/>
    </source>
</evidence>
<evidence type="ECO:0000256" key="4">
    <source>
        <dbReference type="ARBA" id="ARBA00016145"/>
    </source>
</evidence>
<dbReference type="eggNOG" id="COG0776">
    <property type="taxonomic scope" value="Bacteria"/>
</dbReference>
<dbReference type="InterPro" id="IPR041607">
    <property type="entry name" value="HU-HIG"/>
</dbReference>
<keyword evidence="6" id="KW-0426">Late protein</keyword>
<protein>
    <recommendedName>
        <fullName evidence="4">Viral histone-like protein</fullName>
    </recommendedName>
    <alternativeName>
        <fullName evidence="9">DNA-binding protein pA104R</fullName>
    </alternativeName>
    <alternativeName>
        <fullName evidence="8">pA104R</fullName>
    </alternativeName>
</protein>
<dbReference type="InterPro" id="IPR010992">
    <property type="entry name" value="IHF-like_DNA-bd_dom_sf"/>
</dbReference>
<evidence type="ECO:0000256" key="9">
    <source>
        <dbReference type="ARBA" id="ARBA00033227"/>
    </source>
</evidence>
<reference evidence="12 13" key="1">
    <citation type="submission" date="2012-06" db="EMBL/GenBank/DDBJ databases">
        <title>The complete genome of Ornithobacterium rhinotracheale DSM 15997.</title>
        <authorList>
            <consortium name="US DOE Joint Genome Institute (JGI-PGF)"/>
            <person name="Lucas S."/>
            <person name="Copeland A."/>
            <person name="Lapidus A."/>
            <person name="Goodwin L."/>
            <person name="Pitluck S."/>
            <person name="Peters L."/>
            <person name="Mikhailova N."/>
            <person name="Teshima H."/>
            <person name="Kyrpides N."/>
            <person name="Mavromatis K."/>
            <person name="Pagani I."/>
            <person name="Ivanova N."/>
            <person name="Ovchinnikova G."/>
            <person name="Zeytun A."/>
            <person name="Detter J.C."/>
            <person name="Han C."/>
            <person name="Land M."/>
            <person name="Hauser L."/>
            <person name="Markowitz V."/>
            <person name="Cheng J.-F."/>
            <person name="Hugenholtz P."/>
            <person name="Woyke T."/>
            <person name="Wu D."/>
            <person name="Lang E."/>
            <person name="Kopitz M."/>
            <person name="Brambilla E."/>
            <person name="Klenk H.-P."/>
            <person name="Eisen J.A."/>
        </authorList>
    </citation>
    <scope>NUCLEOTIDE SEQUENCE [LARGE SCALE GENOMIC DNA]</scope>
    <source>
        <strain evidence="13">ATCC 51463 / DSM 15997 / CCUG 23171 / LMG 9086</strain>
    </source>
</reference>
<evidence type="ECO:0000256" key="5">
    <source>
        <dbReference type="ARBA" id="ARBA00022705"/>
    </source>
</evidence>
<dbReference type="InterPro" id="IPR005902">
    <property type="entry name" value="HU_DNA-bd_put"/>
</dbReference>
<dbReference type="NCBIfam" id="TIGR01201">
    <property type="entry name" value="HU_rel"/>
    <property type="match status" value="1"/>
</dbReference>
<dbReference type="STRING" id="867902.Ornrh_0984"/>
<dbReference type="RefSeq" id="WP_014790777.1">
    <property type="nucleotide sequence ID" value="NC_018016.1"/>
</dbReference>
<keyword evidence="7 12" id="KW-0238">DNA-binding</keyword>
<dbReference type="EMBL" id="CP003283">
    <property type="protein sequence ID" value="AFL97176.1"/>
    <property type="molecule type" value="Genomic_DNA"/>
</dbReference>
<evidence type="ECO:0000259" key="11">
    <source>
        <dbReference type="Pfam" id="PF18291"/>
    </source>
</evidence>
<evidence type="ECO:0000313" key="13">
    <source>
        <dbReference type="Proteomes" id="UP000006051"/>
    </source>
</evidence>
<evidence type="ECO:0000256" key="10">
    <source>
        <dbReference type="ARBA" id="ARBA00046140"/>
    </source>
</evidence>
<feature type="domain" description="HU" evidence="11">
    <location>
        <begin position="4"/>
        <end position="116"/>
    </location>
</feature>
<dbReference type="Pfam" id="PF18291">
    <property type="entry name" value="HU-HIG"/>
    <property type="match status" value="1"/>
</dbReference>
<dbReference type="KEGG" id="orh:Ornrh_0984"/>
<sequence>MKANPQNREEKKWYANAVKTGTTEQRALAKNIADKSSLTVGDIANVIENLLEELPKELVEGKSVKLGEFGTFRLSLSSEGAATEKDFNVGMIKTPKVIFTPGVSLKKALSNIKFEKE</sequence>
<dbReference type="PANTHER" id="PTHR33175:SF13">
    <property type="entry name" value="HISTONE-LIKE PROTEIN"/>
    <property type="match status" value="1"/>
</dbReference>
<organism evidence="12 13">
    <name type="scientific">Ornithobacterium rhinotracheale (strain ATCC 51463 / DSM 15997 / CCUG 23171 / CIP 104009 / LMG 9086)</name>
    <dbReference type="NCBI Taxonomy" id="867902"/>
    <lineage>
        <taxon>Bacteria</taxon>
        <taxon>Pseudomonadati</taxon>
        <taxon>Bacteroidota</taxon>
        <taxon>Flavobacteriia</taxon>
        <taxon>Flavobacteriales</taxon>
        <taxon>Weeksellaceae</taxon>
        <taxon>Ornithobacterium</taxon>
    </lineage>
</organism>
<dbReference type="GeneID" id="97257685"/>
<evidence type="ECO:0000256" key="8">
    <source>
        <dbReference type="ARBA" id="ARBA00033120"/>
    </source>
</evidence>
<comment type="function">
    <text evidence="10">DNA-binding protein that plays a critical role in nucleoid compaction, genome replication and DNA replication and transcription. Binds to both ssDNA and dsDNA with a binding site covering about 15 nucleotides. Displays DNA-supercoiling activity only when associated with the viral DNA topoisomerase 2.</text>
</comment>
<dbReference type="GO" id="GO:0003677">
    <property type="term" value="F:DNA binding"/>
    <property type="evidence" value="ECO:0007669"/>
    <property type="project" value="UniProtKB-KW"/>
</dbReference>
<keyword evidence="13" id="KW-1185">Reference proteome</keyword>
<keyword evidence="5" id="KW-0235">DNA replication</keyword>
<dbReference type="InterPro" id="IPR000119">
    <property type="entry name" value="Hist_DNA-bd"/>
</dbReference>
<comment type="subunit">
    <text evidence="3">Homodimer.</text>
</comment>
<accession>I3ZZP2</accession>
<dbReference type="SUPFAM" id="SSF47729">
    <property type="entry name" value="IHF-like DNA-binding proteins"/>
    <property type="match status" value="1"/>
</dbReference>
<name>I3ZZP2_ORNRL</name>
<dbReference type="PANTHER" id="PTHR33175">
    <property type="entry name" value="DNA-BINDING PROTEIN HU"/>
    <property type="match status" value="1"/>
</dbReference>
<dbReference type="GO" id="GO:0005829">
    <property type="term" value="C:cytosol"/>
    <property type="evidence" value="ECO:0007669"/>
    <property type="project" value="TreeGrafter"/>
</dbReference>
<dbReference type="Gene3D" id="4.10.520.10">
    <property type="entry name" value="IHF-like DNA-binding proteins"/>
    <property type="match status" value="1"/>
</dbReference>
<dbReference type="GO" id="GO:0006260">
    <property type="term" value="P:DNA replication"/>
    <property type="evidence" value="ECO:0007669"/>
    <property type="project" value="UniProtKB-KW"/>
</dbReference>
<dbReference type="Proteomes" id="UP000006051">
    <property type="component" value="Chromosome"/>
</dbReference>